<gene>
    <name evidence="6" type="ORF">C0J50_11557</name>
</gene>
<dbReference type="InterPro" id="IPR036860">
    <property type="entry name" value="SH2_dom_sf"/>
</dbReference>
<dbReference type="GO" id="GO:0007264">
    <property type="term" value="P:small GTPase-mediated signal transduction"/>
    <property type="evidence" value="ECO:0007669"/>
    <property type="project" value="InterPro"/>
</dbReference>
<evidence type="ECO:0000259" key="5">
    <source>
        <dbReference type="PROSITE" id="PS50009"/>
    </source>
</evidence>
<keyword evidence="1 3" id="KW-0727">SH2 domain</keyword>
<evidence type="ECO:0000256" key="2">
    <source>
        <dbReference type="PROSITE-ProRule" id="PRU00168"/>
    </source>
</evidence>
<proteinExistence type="predicted"/>
<dbReference type="Pfam" id="PF00017">
    <property type="entry name" value="SH2"/>
    <property type="match status" value="1"/>
</dbReference>
<organism evidence="6 7">
    <name type="scientific">Silurus asotus</name>
    <name type="common">Amur catfish</name>
    <name type="synonym">Parasilurus asotus</name>
    <dbReference type="NCBI Taxonomy" id="30991"/>
    <lineage>
        <taxon>Eukaryota</taxon>
        <taxon>Metazoa</taxon>
        <taxon>Chordata</taxon>
        <taxon>Craniata</taxon>
        <taxon>Vertebrata</taxon>
        <taxon>Euteleostomi</taxon>
        <taxon>Actinopterygii</taxon>
        <taxon>Neopterygii</taxon>
        <taxon>Teleostei</taxon>
        <taxon>Ostariophysi</taxon>
        <taxon>Siluriformes</taxon>
        <taxon>Siluridae</taxon>
        <taxon>Silurus</taxon>
    </lineage>
</organism>
<comment type="caution">
    <text evidence="6">The sequence shown here is derived from an EMBL/GenBank/DDBJ whole genome shotgun (WGS) entry which is preliminary data.</text>
</comment>
<evidence type="ECO:0000256" key="1">
    <source>
        <dbReference type="ARBA" id="ARBA00022999"/>
    </source>
</evidence>
<dbReference type="PROSITE" id="PS50009">
    <property type="entry name" value="RASGEF_CAT"/>
    <property type="match status" value="1"/>
</dbReference>
<dbReference type="InterPro" id="IPR023578">
    <property type="entry name" value="Ras_GEF_dom_sf"/>
</dbReference>
<feature type="domain" description="SH2" evidence="4">
    <location>
        <begin position="36"/>
        <end position="135"/>
    </location>
</feature>
<name>A0AAD5FF58_SILAS</name>
<dbReference type="CDD" id="cd10337">
    <property type="entry name" value="SH2_BCAR3"/>
    <property type="match status" value="1"/>
</dbReference>
<dbReference type="InterPro" id="IPR051853">
    <property type="entry name" value="SH2-Ras-GEF_adapter"/>
</dbReference>
<dbReference type="SUPFAM" id="SSF48366">
    <property type="entry name" value="Ras GEF"/>
    <property type="match status" value="1"/>
</dbReference>
<dbReference type="SUPFAM" id="SSF55550">
    <property type="entry name" value="SH2 domain"/>
    <property type="match status" value="1"/>
</dbReference>
<reference evidence="6" key="1">
    <citation type="submission" date="2018-07" db="EMBL/GenBank/DDBJ databases">
        <title>Comparative genomics of catfishes provides insights into carnivory and benthic adaptation.</title>
        <authorList>
            <person name="Zhang Y."/>
            <person name="Wang D."/>
            <person name="Peng Z."/>
            <person name="Zheng S."/>
            <person name="Shao F."/>
            <person name="Tao W."/>
        </authorList>
    </citation>
    <scope>NUCLEOTIDE SEQUENCE</scope>
    <source>
        <strain evidence="6">Chongqing</strain>
    </source>
</reference>
<dbReference type="Gene3D" id="1.10.840.10">
    <property type="entry name" value="Ras guanine-nucleotide exchange factors catalytic domain"/>
    <property type="match status" value="1"/>
</dbReference>
<dbReference type="InterPro" id="IPR036964">
    <property type="entry name" value="RASGEF_cat_dom_sf"/>
</dbReference>
<evidence type="ECO:0000256" key="3">
    <source>
        <dbReference type="PROSITE-ProRule" id="PRU00191"/>
    </source>
</evidence>
<dbReference type="Pfam" id="PF00617">
    <property type="entry name" value="RasGEF"/>
    <property type="match status" value="1"/>
</dbReference>
<dbReference type="Gene3D" id="3.30.505.10">
    <property type="entry name" value="SH2 domain"/>
    <property type="match status" value="1"/>
</dbReference>
<keyword evidence="2" id="KW-0344">Guanine-nucleotide releasing factor</keyword>
<evidence type="ECO:0000259" key="4">
    <source>
        <dbReference type="PROSITE" id="PS50001"/>
    </source>
</evidence>
<dbReference type="GO" id="GO:0005085">
    <property type="term" value="F:guanyl-nucleotide exchange factor activity"/>
    <property type="evidence" value="ECO:0007669"/>
    <property type="project" value="UniProtKB-KW"/>
</dbReference>
<dbReference type="InterPro" id="IPR001895">
    <property type="entry name" value="RASGEF_cat_dom"/>
</dbReference>
<sequence>KFSKETCLLDTTSEKLKKELEEELKLSSHNIQSHGWYHGRLPWEVAESLVLQDGDFLIRDSLTSLGDYVLTCRWNQKPLHFLISKVLLRSSDTYTRIQYVLEGEQFDSIPALVNFCVGGQTPLTQHSGAHVISPVNRTVPLRYLETMFGQTSHEGTPLNSPLHRKGSLVVAEALAFELINPQRILTCWIFECYFTLFSQGGSQELCWQLGTACCSDVIPKPNEYRGKRSPSRNRKFVVVPSSPVLQRPSNMHLCTSPNESTIIYLEPTDSMLSSSSESCQSTIADPSDLSSKTGLYPLSLAHIKSPFRGQEEQTVPGFMNEDNEDYLMPLVIETASSFRPSMYQSPLLPSENKPLEARLLKRAKEVLLDADTKTMAMHITKIDCMIARILDLSCENVKGMAVCSGLELITLPHGHHLRQDLLERFYTMSIMLAMVLLGCTGSVEERGSLLNKIVLLASELKTNLGNMFGFAAVMRVLELPQVVHLEETWTALRQKYTESAVLYEKTLRPSLKKMNDGKVLCEPSETTVPHVLPLLLLLEKSTMIVEGSESWESLDSGMDSVLCHLNSARTIACHGETYSSNANEKLLGFHEQSDVLEVFLTEFQMRLLWGSRGAEASRKERYEKFDKVLTALSNRLEPSQQAE</sequence>
<dbReference type="InterPro" id="IPR044102">
    <property type="entry name" value="SH2_SHEP1/BCAR3/NSP1"/>
</dbReference>
<feature type="domain" description="Ras-GEF" evidence="5">
    <location>
        <begin position="371"/>
        <end position="639"/>
    </location>
</feature>
<keyword evidence="7" id="KW-1185">Reference proteome</keyword>
<dbReference type="SMART" id="SM00147">
    <property type="entry name" value="RasGEF"/>
    <property type="match status" value="1"/>
</dbReference>
<accession>A0AAD5FF58</accession>
<dbReference type="PANTHER" id="PTHR14247">
    <property type="entry name" value="BREAST CANCER ANTI-ESTROGEN RESISTANCE PROTEIN 3 HOMOLOG-LIKE PROTEIN"/>
    <property type="match status" value="1"/>
</dbReference>
<protein>
    <submittedName>
        <fullName evidence="6">SH2 domain-containing protein 3C isoform X1</fullName>
    </submittedName>
</protein>
<dbReference type="AlphaFoldDB" id="A0AAD5FF58"/>
<dbReference type="GO" id="GO:0001784">
    <property type="term" value="F:phosphotyrosine residue binding"/>
    <property type="evidence" value="ECO:0007669"/>
    <property type="project" value="InterPro"/>
</dbReference>
<dbReference type="InterPro" id="IPR000980">
    <property type="entry name" value="SH2"/>
</dbReference>
<dbReference type="SMART" id="SM00252">
    <property type="entry name" value="SH2"/>
    <property type="match status" value="1"/>
</dbReference>
<feature type="non-terminal residue" evidence="6">
    <location>
        <position position="1"/>
    </location>
</feature>
<dbReference type="FunFam" id="3.30.505.10:FF:000013">
    <property type="entry name" value="SH2 domain-containing protein 3C isoform X1"/>
    <property type="match status" value="1"/>
</dbReference>
<dbReference type="PANTHER" id="PTHR14247:SF6">
    <property type="entry name" value="SH2 DOMAIN-CONTAINING PROTEIN 3C"/>
    <property type="match status" value="1"/>
</dbReference>
<dbReference type="PROSITE" id="PS50001">
    <property type="entry name" value="SH2"/>
    <property type="match status" value="1"/>
</dbReference>
<feature type="non-terminal residue" evidence="6">
    <location>
        <position position="643"/>
    </location>
</feature>
<evidence type="ECO:0000313" key="7">
    <source>
        <dbReference type="Proteomes" id="UP001205998"/>
    </source>
</evidence>
<dbReference type="EMBL" id="MU563244">
    <property type="protein sequence ID" value="KAI5613197.1"/>
    <property type="molecule type" value="Genomic_DNA"/>
</dbReference>
<dbReference type="Proteomes" id="UP001205998">
    <property type="component" value="Unassembled WGS sequence"/>
</dbReference>
<evidence type="ECO:0000313" key="6">
    <source>
        <dbReference type="EMBL" id="KAI5613197.1"/>
    </source>
</evidence>